<dbReference type="SMART" id="SM00483">
    <property type="entry name" value="POLXc"/>
    <property type="match status" value="1"/>
</dbReference>
<dbReference type="PRINTS" id="PR00869">
    <property type="entry name" value="DNAPOLX"/>
</dbReference>
<dbReference type="Pfam" id="PF14791">
    <property type="entry name" value="DNA_pol_B_thumb"/>
    <property type="match status" value="1"/>
</dbReference>
<feature type="domain" description="DNA-directed DNA polymerase X" evidence="15">
    <location>
        <begin position="222"/>
        <end position="578"/>
    </location>
</feature>
<dbReference type="Pfam" id="PF14716">
    <property type="entry name" value="HHH_8"/>
    <property type="match status" value="1"/>
</dbReference>
<dbReference type="InterPro" id="IPR043519">
    <property type="entry name" value="NT_sf"/>
</dbReference>
<dbReference type="InterPro" id="IPR019843">
    <property type="entry name" value="DNA_pol-X_BS"/>
</dbReference>
<gene>
    <name evidence="16" type="ORF">B9479_000550</name>
</gene>
<organism evidence="16 17">
    <name type="scientific">Cryptococcus floricola</name>
    <dbReference type="NCBI Taxonomy" id="2591691"/>
    <lineage>
        <taxon>Eukaryota</taxon>
        <taxon>Fungi</taxon>
        <taxon>Dikarya</taxon>
        <taxon>Basidiomycota</taxon>
        <taxon>Agaricomycotina</taxon>
        <taxon>Tremellomycetes</taxon>
        <taxon>Tremellales</taxon>
        <taxon>Cryptococcaceae</taxon>
        <taxon>Cryptococcus</taxon>
    </lineage>
</organism>
<dbReference type="Gene3D" id="3.30.210.10">
    <property type="entry name" value="DNA polymerase, thumb domain"/>
    <property type="match status" value="1"/>
</dbReference>
<evidence type="ECO:0000256" key="3">
    <source>
        <dbReference type="ARBA" id="ARBA00008323"/>
    </source>
</evidence>
<sequence length="580" mass="65946">MEMRDSEAALHCLSLACYSPREMPFRPPPRPYPSSSSSIIQQHVPSQSLYKLFAGMTFHIVSAKLEEDMARLYEYIGELGGRCVGVEDAWFIVTALKGRARLARSLDTHWLESKPLLSVKYVYDAYETCLKAATSQSPSSPKLPPRDEYRLAFKSQQPLTASYPIPEALDGIQEPPSKRRRMERSPTYGEGESHDDMGLVDPDVRLEDIPASCVLRGSPLICVNQDIVDAIRPIFQEREFEELQQKNSNVLSYRRSLSILKSVPRKITSGQEALKLQGVGEKVAKRIDEFLRTGIVAESQTIRSSPRFLALLAFASVYTIGHHRARELYDLHHCRSLEDVKRHFADMEGDGEDTKDEREKAKRRKEGRMKAVDIVEEWMKLKEELDQPIPREEVEEIAACIMEHVGAFISDCQHTICGGYRRGKTQSNDVDVVLCPPEQDQDIGLLRAAYLRMSQLGIITHVLHVTHRDITTPIRAAPQNFDNLDKAFVIFKLPGPGRLHRRVDIISAPRDRYASAILSWTGSMMYERDLKRYAENERGYKFRAGLIEIASGKEVNLGTEREIFKFLGLKYVPPELRNAD</sequence>
<dbReference type="AlphaFoldDB" id="A0A5D3B7C1"/>
<feature type="region of interest" description="Disordered" evidence="14">
    <location>
        <begin position="164"/>
        <end position="199"/>
    </location>
</feature>
<evidence type="ECO:0000256" key="4">
    <source>
        <dbReference type="ARBA" id="ARBA00022679"/>
    </source>
</evidence>
<dbReference type="GO" id="GO:0046872">
    <property type="term" value="F:metal ion binding"/>
    <property type="evidence" value="ECO:0007669"/>
    <property type="project" value="UniProtKB-UniRule"/>
</dbReference>
<dbReference type="InterPro" id="IPR002054">
    <property type="entry name" value="DNA-dir_DNA_pol_X"/>
</dbReference>
<evidence type="ECO:0000256" key="11">
    <source>
        <dbReference type="ARBA" id="ARBA00023242"/>
    </source>
</evidence>
<dbReference type="Gene3D" id="3.30.460.10">
    <property type="entry name" value="Beta Polymerase, domain 2"/>
    <property type="match status" value="1"/>
</dbReference>
<dbReference type="SUPFAM" id="SSF47802">
    <property type="entry name" value="DNA polymerase beta, N-terminal domain-like"/>
    <property type="match status" value="1"/>
</dbReference>
<keyword evidence="4 13" id="KW-0808">Transferase</keyword>
<dbReference type="CDD" id="cd00141">
    <property type="entry name" value="NT_POLXc"/>
    <property type="match status" value="1"/>
</dbReference>
<evidence type="ECO:0000256" key="13">
    <source>
        <dbReference type="RuleBase" id="RU366014"/>
    </source>
</evidence>
<dbReference type="Pfam" id="PF14792">
    <property type="entry name" value="DNA_pol_B_palm"/>
    <property type="match status" value="1"/>
</dbReference>
<accession>A0A5D3B7C1</accession>
<dbReference type="GO" id="GO:0005634">
    <property type="term" value="C:nucleus"/>
    <property type="evidence" value="ECO:0007669"/>
    <property type="project" value="UniProtKB-SubCell"/>
</dbReference>
<reference evidence="16 17" key="1">
    <citation type="submission" date="2017-05" db="EMBL/GenBank/DDBJ databases">
        <title>The Genome Sequence of Tsuchiyaea wingfieldii DSM 27421.</title>
        <authorList>
            <person name="Cuomo C."/>
            <person name="Passer A."/>
            <person name="Billmyre B."/>
            <person name="Heitman J."/>
        </authorList>
    </citation>
    <scope>NUCLEOTIDE SEQUENCE [LARGE SCALE GENOMIC DNA]</scope>
    <source>
        <strain evidence="16 17">DSM 27421</strain>
    </source>
</reference>
<keyword evidence="11 13" id="KW-0539">Nucleus</keyword>
<comment type="subcellular location">
    <subcellularLocation>
        <location evidence="2 13">Nucleus</location>
    </subcellularLocation>
</comment>
<dbReference type="Proteomes" id="UP000322245">
    <property type="component" value="Unassembled WGS sequence"/>
</dbReference>
<evidence type="ECO:0000256" key="1">
    <source>
        <dbReference type="ARBA" id="ARBA00001946"/>
    </source>
</evidence>
<dbReference type="InterPro" id="IPR028207">
    <property type="entry name" value="DNA_pol_B_palm_palm"/>
</dbReference>
<evidence type="ECO:0000313" key="16">
    <source>
        <dbReference type="EMBL" id="TYJ58714.1"/>
    </source>
</evidence>
<dbReference type="SUPFAM" id="SSF81301">
    <property type="entry name" value="Nucleotidyltransferase"/>
    <property type="match status" value="1"/>
</dbReference>
<dbReference type="FunFam" id="3.30.210.10:FF:000005">
    <property type="entry name" value="DNA polymerase IV"/>
    <property type="match status" value="1"/>
</dbReference>
<evidence type="ECO:0000256" key="5">
    <source>
        <dbReference type="ARBA" id="ARBA00022695"/>
    </source>
</evidence>
<evidence type="ECO:0000256" key="14">
    <source>
        <dbReference type="SAM" id="MobiDB-lite"/>
    </source>
</evidence>
<dbReference type="InterPro" id="IPR029398">
    <property type="entry name" value="PolB_thumb"/>
</dbReference>
<dbReference type="GO" id="GO:0003677">
    <property type="term" value="F:DNA binding"/>
    <property type="evidence" value="ECO:0007669"/>
    <property type="project" value="UniProtKB-UniRule"/>
</dbReference>
<dbReference type="PANTHER" id="PTHR11276">
    <property type="entry name" value="DNA POLYMERASE TYPE-X FAMILY MEMBER"/>
    <property type="match status" value="1"/>
</dbReference>
<evidence type="ECO:0000256" key="2">
    <source>
        <dbReference type="ARBA" id="ARBA00004123"/>
    </source>
</evidence>
<dbReference type="GO" id="GO:0006284">
    <property type="term" value="P:base-excision repair"/>
    <property type="evidence" value="ECO:0007669"/>
    <property type="project" value="TreeGrafter"/>
</dbReference>
<evidence type="ECO:0000313" key="17">
    <source>
        <dbReference type="Proteomes" id="UP000322245"/>
    </source>
</evidence>
<dbReference type="InterPro" id="IPR002008">
    <property type="entry name" value="DNA_pol_X_beta-like"/>
</dbReference>
<dbReference type="Gene3D" id="1.10.150.110">
    <property type="entry name" value="DNA polymerase beta, N-terminal domain-like"/>
    <property type="match status" value="1"/>
</dbReference>
<evidence type="ECO:0000256" key="12">
    <source>
        <dbReference type="ARBA" id="ARBA00049244"/>
    </source>
</evidence>
<dbReference type="InterPro" id="IPR027421">
    <property type="entry name" value="DNA_pol_lamdba_lyase_dom_sf"/>
</dbReference>
<dbReference type="Gene3D" id="1.10.150.20">
    <property type="entry name" value="5' to 3' exonuclease, C-terminal subdomain"/>
    <property type="match status" value="1"/>
</dbReference>
<name>A0A5D3B7C1_9TREE</name>
<comment type="similarity">
    <text evidence="3 13">Belongs to the DNA polymerase type-X family.</text>
</comment>
<evidence type="ECO:0000256" key="7">
    <source>
        <dbReference type="ARBA" id="ARBA00022763"/>
    </source>
</evidence>
<dbReference type="EMBL" id="NIDF01000003">
    <property type="protein sequence ID" value="TYJ58714.1"/>
    <property type="molecule type" value="Genomic_DNA"/>
</dbReference>
<protein>
    <recommendedName>
        <fullName evidence="13">DNA polymerase</fullName>
        <ecNumber evidence="13">2.7.7.7</ecNumber>
    </recommendedName>
</protein>
<dbReference type="InterPro" id="IPR022312">
    <property type="entry name" value="DNA_pol_X"/>
</dbReference>
<keyword evidence="7 13" id="KW-0227">DNA damage</keyword>
<keyword evidence="17" id="KW-1185">Reference proteome</keyword>
<dbReference type="GO" id="GO:0003887">
    <property type="term" value="F:DNA-directed DNA polymerase activity"/>
    <property type="evidence" value="ECO:0007669"/>
    <property type="project" value="UniProtKB-UniRule"/>
</dbReference>
<dbReference type="EC" id="2.7.7.7" evidence="13"/>
<dbReference type="PANTHER" id="PTHR11276:SF42">
    <property type="entry name" value="DNA POLYMERASE BETA"/>
    <property type="match status" value="1"/>
</dbReference>
<dbReference type="PRINTS" id="PR00870">
    <property type="entry name" value="DNAPOLXBETA"/>
</dbReference>
<dbReference type="GO" id="GO:0006303">
    <property type="term" value="P:double-strand break repair via nonhomologous end joining"/>
    <property type="evidence" value="ECO:0007669"/>
    <property type="project" value="TreeGrafter"/>
</dbReference>
<keyword evidence="10 13" id="KW-0234">DNA repair</keyword>
<evidence type="ECO:0000256" key="8">
    <source>
        <dbReference type="ARBA" id="ARBA00022842"/>
    </source>
</evidence>
<dbReference type="PROSITE" id="PS00522">
    <property type="entry name" value="DNA_POLYMERASE_X"/>
    <property type="match status" value="1"/>
</dbReference>
<evidence type="ECO:0000256" key="10">
    <source>
        <dbReference type="ARBA" id="ARBA00023204"/>
    </source>
</evidence>
<keyword evidence="8" id="KW-0460">Magnesium</keyword>
<evidence type="ECO:0000256" key="6">
    <source>
        <dbReference type="ARBA" id="ARBA00022723"/>
    </source>
</evidence>
<evidence type="ECO:0000259" key="15">
    <source>
        <dbReference type="SMART" id="SM00483"/>
    </source>
</evidence>
<evidence type="ECO:0000256" key="9">
    <source>
        <dbReference type="ARBA" id="ARBA00022932"/>
    </source>
</evidence>
<proteinExistence type="inferred from homology"/>
<keyword evidence="5 13" id="KW-0548">Nucleotidyltransferase</keyword>
<comment type="catalytic activity">
    <reaction evidence="12 13">
        <text>DNA(n) + a 2'-deoxyribonucleoside 5'-triphosphate = DNA(n+1) + diphosphate</text>
        <dbReference type="Rhea" id="RHEA:22508"/>
        <dbReference type="Rhea" id="RHEA-COMP:17339"/>
        <dbReference type="Rhea" id="RHEA-COMP:17340"/>
        <dbReference type="ChEBI" id="CHEBI:33019"/>
        <dbReference type="ChEBI" id="CHEBI:61560"/>
        <dbReference type="ChEBI" id="CHEBI:173112"/>
        <dbReference type="EC" id="2.7.7.7"/>
    </reaction>
</comment>
<comment type="caution">
    <text evidence="16">The sequence shown here is derived from an EMBL/GenBank/DDBJ whole genome shotgun (WGS) entry which is preliminary data.</text>
</comment>
<dbReference type="InterPro" id="IPR037160">
    <property type="entry name" value="DNA_Pol_thumb_sf"/>
</dbReference>
<comment type="function">
    <text evidence="13">DNA polymerase that functions in several pathways of DNA repair. Involved in base excision repair (BER) responsible for repair of lesions that give rise to abasic (AP) sites in DNA. Also contributes to DNA double-strand break repair by non-homologous end joining and homologous recombination. Has both template-dependent and template-independent (terminal transferase) DNA polymerase activities. Has also a 5'-deoxyribose-5-phosphate lyase (dRP lyase) activity.</text>
</comment>
<keyword evidence="6" id="KW-0479">Metal-binding</keyword>
<comment type="cofactor">
    <cofactor evidence="1">
        <name>Mg(2+)</name>
        <dbReference type="ChEBI" id="CHEBI:18420"/>
    </cofactor>
</comment>
<dbReference type="InterPro" id="IPR010996">
    <property type="entry name" value="HHH_MUS81"/>
</dbReference>
<keyword evidence="9 13" id="KW-0239">DNA-directed DNA polymerase</keyword>